<proteinExistence type="predicted"/>
<sequence>MPIDNPPNATTSEWYAVRPWAPRLSLAVREITSVSATFVLSSSFSEDDHAEQDLFLESIGIPREEEVEEESAGEDESSTGGAAKKRGVISDALAKGLSVNVNQAVWPKVFIRIDDKVDEAIIIVHGLQPGRQYDIDLGLVHDGQNSNIRQQVITDVTLSSSVEEIQSVDPPQSEPAASPGSSVSGSPPETHTLSSSSFTLEDRLAQLQSELAELNAEQETLTTSLKSARRDAQKADAALRAEIEALKRTSEKNVVAEHRAKQKVLALQEAVKRAHNATREIEALVVEVEEVLPGLKKQSKAKEVEYARVKDRAEKAQKEKDKQKQKVQKRIEARKGEISTLNNKLEKLGGKREKLEKTVILDLEQQLREIELEIERVEAAPRAYLVAHDTVEDSTAEGYGNLADRHPDNFSGHRRRTHHTSPGTIGRPQGSPYNHRANQNGANHHHNLQWNGKQNLHHHYNHPGAPFHVNHHQTPSRHHTHQPHTVKSPHMRQTSHPHTNVSSASVTTSPPARANTIQTASTSTLSSLAPPFEPGRGLRNFATLQSNPIPIQRPGRPGETAYMGRANTLPS</sequence>
<reference evidence="4" key="1">
    <citation type="submission" date="2024-06" db="EMBL/GenBank/DDBJ databases">
        <title>Multi-omics analyses provide insights into the biosynthesis of the anticancer antibiotic pleurotin in Hohenbuehelia grisea.</title>
        <authorList>
            <person name="Weaver J.A."/>
            <person name="Alberti F."/>
        </authorList>
    </citation>
    <scope>NUCLEOTIDE SEQUENCE [LARGE SCALE GENOMIC DNA]</scope>
    <source>
        <strain evidence="4">T-177</strain>
    </source>
</reference>
<dbReference type="Proteomes" id="UP001556367">
    <property type="component" value="Unassembled WGS sequence"/>
</dbReference>
<comment type="caution">
    <text evidence="3">The sequence shown here is derived from an EMBL/GenBank/DDBJ whole genome shotgun (WGS) entry which is preliminary data.</text>
</comment>
<evidence type="ECO:0000256" key="2">
    <source>
        <dbReference type="SAM" id="MobiDB-lite"/>
    </source>
</evidence>
<feature type="compositionally biased region" description="Low complexity" evidence="2">
    <location>
        <begin position="174"/>
        <end position="189"/>
    </location>
</feature>
<protein>
    <submittedName>
        <fullName evidence="3">Uncharacterized protein</fullName>
    </submittedName>
</protein>
<dbReference type="EMBL" id="JASNQZ010000004">
    <property type="protein sequence ID" value="KAL0958121.1"/>
    <property type="molecule type" value="Genomic_DNA"/>
</dbReference>
<feature type="compositionally biased region" description="Basic residues" evidence="2">
    <location>
        <begin position="472"/>
        <end position="495"/>
    </location>
</feature>
<accession>A0ABR3JSL3</accession>
<feature type="region of interest" description="Disordered" evidence="2">
    <location>
        <begin position="405"/>
        <end position="430"/>
    </location>
</feature>
<gene>
    <name evidence="3" type="ORF">HGRIS_000290</name>
</gene>
<feature type="compositionally biased region" description="Polar residues" evidence="2">
    <location>
        <begin position="496"/>
        <end position="512"/>
    </location>
</feature>
<feature type="region of interest" description="Disordered" evidence="2">
    <location>
        <begin position="164"/>
        <end position="196"/>
    </location>
</feature>
<name>A0ABR3JSL3_9AGAR</name>
<feature type="region of interest" description="Disordered" evidence="2">
    <location>
        <begin position="472"/>
        <end position="512"/>
    </location>
</feature>
<keyword evidence="4" id="KW-1185">Reference proteome</keyword>
<evidence type="ECO:0000313" key="4">
    <source>
        <dbReference type="Proteomes" id="UP001556367"/>
    </source>
</evidence>
<organism evidence="3 4">
    <name type="scientific">Hohenbuehelia grisea</name>
    <dbReference type="NCBI Taxonomy" id="104357"/>
    <lineage>
        <taxon>Eukaryota</taxon>
        <taxon>Fungi</taxon>
        <taxon>Dikarya</taxon>
        <taxon>Basidiomycota</taxon>
        <taxon>Agaricomycotina</taxon>
        <taxon>Agaricomycetes</taxon>
        <taxon>Agaricomycetidae</taxon>
        <taxon>Agaricales</taxon>
        <taxon>Pleurotineae</taxon>
        <taxon>Pleurotaceae</taxon>
        <taxon>Hohenbuehelia</taxon>
    </lineage>
</organism>
<feature type="coiled-coil region" evidence="1">
    <location>
        <begin position="197"/>
        <end position="380"/>
    </location>
</feature>
<keyword evidence="1" id="KW-0175">Coiled coil</keyword>
<evidence type="ECO:0000256" key="1">
    <source>
        <dbReference type="SAM" id="Coils"/>
    </source>
</evidence>
<evidence type="ECO:0000313" key="3">
    <source>
        <dbReference type="EMBL" id="KAL0958121.1"/>
    </source>
</evidence>